<keyword evidence="8" id="KW-1003">Cell membrane</keyword>
<reference evidence="10" key="1">
    <citation type="journal article" date="2020" name="Stud. Mycol.">
        <title>101 Dothideomycetes genomes: a test case for predicting lifestyles and emergence of pathogens.</title>
        <authorList>
            <person name="Haridas S."/>
            <person name="Albert R."/>
            <person name="Binder M."/>
            <person name="Bloem J."/>
            <person name="Labutti K."/>
            <person name="Salamov A."/>
            <person name="Andreopoulos B."/>
            <person name="Baker S."/>
            <person name="Barry K."/>
            <person name="Bills G."/>
            <person name="Bluhm B."/>
            <person name="Cannon C."/>
            <person name="Castanera R."/>
            <person name="Culley D."/>
            <person name="Daum C."/>
            <person name="Ezra D."/>
            <person name="Gonzalez J."/>
            <person name="Henrissat B."/>
            <person name="Kuo A."/>
            <person name="Liang C."/>
            <person name="Lipzen A."/>
            <person name="Lutzoni F."/>
            <person name="Magnuson J."/>
            <person name="Mondo S."/>
            <person name="Nolan M."/>
            <person name="Ohm R."/>
            <person name="Pangilinan J."/>
            <person name="Park H.-J."/>
            <person name="Ramirez L."/>
            <person name="Alfaro M."/>
            <person name="Sun H."/>
            <person name="Tritt A."/>
            <person name="Yoshinaga Y."/>
            <person name="Zwiers L.-H."/>
            <person name="Turgeon B."/>
            <person name="Goodwin S."/>
            <person name="Spatafora J."/>
            <person name="Crous P."/>
            <person name="Grigoriev I."/>
        </authorList>
    </citation>
    <scope>NUCLEOTIDE SEQUENCE</scope>
    <source>
        <strain evidence="10">CBS 130266</strain>
    </source>
</reference>
<evidence type="ECO:0000256" key="6">
    <source>
        <dbReference type="ARBA" id="ARBA00023063"/>
    </source>
</evidence>
<dbReference type="Pfam" id="PF07690">
    <property type="entry name" value="MFS_1"/>
    <property type="match status" value="1"/>
</dbReference>
<keyword evidence="7 8" id="KW-0472">Membrane</keyword>
<feature type="transmembrane region" description="Helical" evidence="8">
    <location>
        <begin position="353"/>
        <end position="375"/>
    </location>
</feature>
<dbReference type="GO" id="GO:0015113">
    <property type="term" value="F:nitrite transmembrane transporter activity"/>
    <property type="evidence" value="ECO:0007669"/>
    <property type="project" value="InterPro"/>
</dbReference>
<dbReference type="GO" id="GO:0015112">
    <property type="term" value="F:nitrate transmembrane transporter activity"/>
    <property type="evidence" value="ECO:0007669"/>
    <property type="project" value="UniProtKB-UniRule"/>
</dbReference>
<dbReference type="SUPFAM" id="SSF103473">
    <property type="entry name" value="MFS general substrate transporter"/>
    <property type="match status" value="1"/>
</dbReference>
<comment type="subcellular location">
    <subcellularLocation>
        <location evidence="8">Cell membrane</location>
        <topology evidence="8">Multi-pass membrane protein</topology>
    </subcellularLocation>
    <subcellularLocation>
        <location evidence="1">Membrane</location>
        <topology evidence="1">Multi-pass membrane protein</topology>
    </subcellularLocation>
</comment>
<protein>
    <recommendedName>
        <fullName evidence="8">Nitrate/nitrite transporter</fullName>
    </recommendedName>
</protein>
<evidence type="ECO:0000259" key="9">
    <source>
        <dbReference type="PROSITE" id="PS50850"/>
    </source>
</evidence>
<feature type="transmembrane region" description="Helical" evidence="8">
    <location>
        <begin position="313"/>
        <end position="333"/>
    </location>
</feature>
<feature type="transmembrane region" description="Helical" evidence="8">
    <location>
        <begin position="387"/>
        <end position="406"/>
    </location>
</feature>
<evidence type="ECO:0000256" key="7">
    <source>
        <dbReference type="ARBA" id="ARBA00023136"/>
    </source>
</evidence>
<evidence type="ECO:0000256" key="4">
    <source>
        <dbReference type="ARBA" id="ARBA00022692"/>
    </source>
</evidence>
<evidence type="ECO:0000256" key="2">
    <source>
        <dbReference type="ARBA" id="ARBA00008432"/>
    </source>
</evidence>
<dbReference type="AlphaFoldDB" id="A0A9P4NLG3"/>
<dbReference type="InterPro" id="IPR011701">
    <property type="entry name" value="MFS"/>
</dbReference>
<gene>
    <name evidence="10" type="ORF">EJ08DRAFT_672038</name>
</gene>
<accession>A0A9P4NLG3</accession>
<comment type="similarity">
    <text evidence="2 8">Belongs to the major facilitator superfamily. Nitrate/nitrite porter (TC 2.A.1.8) family.</text>
</comment>
<name>A0A9P4NLG3_9PEZI</name>
<evidence type="ECO:0000313" key="10">
    <source>
        <dbReference type="EMBL" id="KAF2425749.1"/>
    </source>
</evidence>
<keyword evidence="4 8" id="KW-0812">Transmembrane</keyword>
<dbReference type="GO" id="GO:0005886">
    <property type="term" value="C:plasma membrane"/>
    <property type="evidence" value="ECO:0007669"/>
    <property type="project" value="UniProtKB-SubCell"/>
</dbReference>
<dbReference type="OrthoDB" id="434240at2759"/>
<comment type="caution">
    <text evidence="10">The sequence shown here is derived from an EMBL/GenBank/DDBJ whole genome shotgun (WGS) entry which is preliminary data.</text>
</comment>
<feature type="transmembrane region" description="Helical" evidence="8">
    <location>
        <begin position="446"/>
        <end position="465"/>
    </location>
</feature>
<evidence type="ECO:0000256" key="1">
    <source>
        <dbReference type="ARBA" id="ARBA00004141"/>
    </source>
</evidence>
<evidence type="ECO:0000256" key="8">
    <source>
        <dbReference type="RuleBase" id="RU366033"/>
    </source>
</evidence>
<dbReference type="FunFam" id="1.20.1250.20:FF:000382">
    <property type="entry name" value="Nitrate transporter CrnA"/>
    <property type="match status" value="1"/>
</dbReference>
<evidence type="ECO:0000256" key="3">
    <source>
        <dbReference type="ARBA" id="ARBA00022448"/>
    </source>
</evidence>
<dbReference type="GO" id="GO:0042128">
    <property type="term" value="P:nitrate assimilation"/>
    <property type="evidence" value="ECO:0007669"/>
    <property type="project" value="UniProtKB-UniRule"/>
</dbReference>
<feature type="transmembrane region" description="Helical" evidence="8">
    <location>
        <begin position="101"/>
        <end position="120"/>
    </location>
</feature>
<feature type="domain" description="Major facilitator superfamily (MFS) profile" evidence="9">
    <location>
        <begin position="36"/>
        <end position="499"/>
    </location>
</feature>
<feature type="transmembrane region" description="Helical" evidence="8">
    <location>
        <begin position="412"/>
        <end position="434"/>
    </location>
</feature>
<feature type="transmembrane region" description="Helical" evidence="8">
    <location>
        <begin position="477"/>
        <end position="495"/>
    </location>
</feature>
<evidence type="ECO:0000256" key="5">
    <source>
        <dbReference type="ARBA" id="ARBA00022989"/>
    </source>
</evidence>
<feature type="transmembrane region" description="Helical" evidence="8">
    <location>
        <begin position="126"/>
        <end position="147"/>
    </location>
</feature>
<keyword evidence="3 8" id="KW-0813">Transport</keyword>
<dbReference type="Gene3D" id="1.20.1250.20">
    <property type="entry name" value="MFS general substrate transporter like domains"/>
    <property type="match status" value="2"/>
</dbReference>
<dbReference type="PANTHER" id="PTHR23515">
    <property type="entry name" value="HIGH-AFFINITY NITRATE TRANSPORTER 2.3"/>
    <property type="match status" value="1"/>
</dbReference>
<dbReference type="InterPro" id="IPR036259">
    <property type="entry name" value="MFS_trans_sf"/>
</dbReference>
<keyword evidence="6 8" id="KW-0534">Nitrate assimilation</keyword>
<dbReference type="Proteomes" id="UP000800235">
    <property type="component" value="Unassembled WGS sequence"/>
</dbReference>
<feature type="transmembrane region" description="Helical" evidence="8">
    <location>
        <begin position="32"/>
        <end position="54"/>
    </location>
</feature>
<feature type="transmembrane region" description="Helical" evidence="8">
    <location>
        <begin position="159"/>
        <end position="181"/>
    </location>
</feature>
<organism evidence="10 11">
    <name type="scientific">Tothia fuscella</name>
    <dbReference type="NCBI Taxonomy" id="1048955"/>
    <lineage>
        <taxon>Eukaryota</taxon>
        <taxon>Fungi</taxon>
        <taxon>Dikarya</taxon>
        <taxon>Ascomycota</taxon>
        <taxon>Pezizomycotina</taxon>
        <taxon>Dothideomycetes</taxon>
        <taxon>Pleosporomycetidae</taxon>
        <taxon>Venturiales</taxon>
        <taxon>Cylindrosympodiaceae</taxon>
        <taxon>Tothia</taxon>
    </lineage>
</organism>
<dbReference type="EMBL" id="MU007068">
    <property type="protein sequence ID" value="KAF2425749.1"/>
    <property type="molecule type" value="Genomic_DNA"/>
</dbReference>
<feature type="transmembrane region" description="Helical" evidence="8">
    <location>
        <begin position="201"/>
        <end position="220"/>
    </location>
</feature>
<keyword evidence="5 8" id="KW-1133">Transmembrane helix</keyword>
<dbReference type="NCBIfam" id="TIGR00886">
    <property type="entry name" value="2A0108"/>
    <property type="match status" value="1"/>
</dbReference>
<dbReference type="InterPro" id="IPR004737">
    <property type="entry name" value="NO3_transporter_NarK/NarU-like"/>
</dbReference>
<dbReference type="InterPro" id="IPR044772">
    <property type="entry name" value="NO3_transporter"/>
</dbReference>
<evidence type="ECO:0000313" key="11">
    <source>
        <dbReference type="Proteomes" id="UP000800235"/>
    </source>
</evidence>
<sequence length="505" mass="54935">MPFDITVLWRAPDINPLNRKARSIPVFNPINVYGRVFLFSWWGFMVAFMSWYAFPPLMKTIRTDLHLSQNEVSNSNILALSATLLVRAVCGPLCDRFGPRYVFAGTLLCGAIPTALAGTVKNATGLIILRFFVGILGGSFVPCQVWSSAFFDKNVVGTANGLTGGFGNSGGGITYFLMPAIFDSFMHSHGMSAHKAWRVSFVVPFLIITGTAVLMLLLCPDTPTGKWSERESAIKHNVEIVNVSHSRQNSATAVPVGFEKSDKNSSSSDVDVNMGNVERGQVIDSTVDEYTHEIVQKPSIMGVIKVFLSPQTLALCTCYFSSFGAEIAINSILGTYYLKNFKTLTQTTSGRWAAMFGLLNVYGRPLGGIIADVIYKKTNGSLWAKKFWVHFLGIMTGVFCIVIGVLNSHDLSTMMGLVAGLAFFMDAGNGANFALVPHVHPHANGIVSGLVGATGNLGGIVYAIIFRYNGVNYGKVFWIIGVMCISMNLMVSWIRPIPRSQIGGR</sequence>
<dbReference type="PROSITE" id="PS50850">
    <property type="entry name" value="MFS"/>
    <property type="match status" value="1"/>
</dbReference>
<keyword evidence="11" id="KW-1185">Reference proteome</keyword>
<proteinExistence type="inferred from homology"/>
<dbReference type="InterPro" id="IPR020846">
    <property type="entry name" value="MFS_dom"/>
</dbReference>